<keyword evidence="2" id="KW-1185">Reference proteome</keyword>
<dbReference type="AlphaFoldDB" id="A0AAV5N486"/>
<accession>A0AAV5N486</accession>
<proteinExistence type="predicted"/>
<evidence type="ECO:0000313" key="2">
    <source>
        <dbReference type="Proteomes" id="UP001058124"/>
    </source>
</evidence>
<comment type="caution">
    <text evidence="1">The sequence shown here is derived from an EMBL/GenBank/DDBJ whole genome shotgun (WGS) entry which is preliminary data.</text>
</comment>
<name>A0AAV5N486_9GAMM</name>
<sequence>MPEGAMFQFEQLIDGIKRKKETLFLQYGRLPNDRMLIVMRKDDMHELFKLHYQNRHSPHLTLSPGYMLKIMDIKVITAPEEVMKDRLFMLTIVI</sequence>
<dbReference type="Proteomes" id="UP001058124">
    <property type="component" value="Unassembled WGS sequence"/>
</dbReference>
<reference evidence="1" key="1">
    <citation type="submission" date="2022-06" db="EMBL/GenBank/DDBJ databases">
        <title>Draft genome sequences of Leminorella grimontii str. JCM5902.</title>
        <authorList>
            <person name="Wakabayashi Y."/>
            <person name="Kojima K."/>
        </authorList>
    </citation>
    <scope>NUCLEOTIDE SEQUENCE</scope>
    <source>
        <strain evidence="1">JCM 5902</strain>
    </source>
</reference>
<organism evidence="1 2">
    <name type="scientific">Leminorella grimontii</name>
    <dbReference type="NCBI Taxonomy" id="82981"/>
    <lineage>
        <taxon>Bacteria</taxon>
        <taxon>Pseudomonadati</taxon>
        <taxon>Pseudomonadota</taxon>
        <taxon>Gammaproteobacteria</taxon>
        <taxon>Enterobacterales</taxon>
        <taxon>Budviciaceae</taxon>
        <taxon>Leminorella</taxon>
    </lineage>
</organism>
<protein>
    <submittedName>
        <fullName evidence="1">Uncharacterized protein</fullName>
    </submittedName>
</protein>
<evidence type="ECO:0000313" key="1">
    <source>
        <dbReference type="EMBL" id="GKX56925.1"/>
    </source>
</evidence>
<gene>
    <name evidence="1" type="ORF">SOASR030_30370</name>
</gene>
<dbReference type="EMBL" id="BRLH01000009">
    <property type="protein sequence ID" value="GKX56925.1"/>
    <property type="molecule type" value="Genomic_DNA"/>
</dbReference>